<feature type="region of interest" description="Disordered" evidence="1">
    <location>
        <begin position="667"/>
        <end position="687"/>
    </location>
</feature>
<dbReference type="Proteomes" id="UP000291116">
    <property type="component" value="Unassembled WGS sequence"/>
</dbReference>
<feature type="region of interest" description="Disordered" evidence="1">
    <location>
        <begin position="884"/>
        <end position="912"/>
    </location>
</feature>
<dbReference type="EMBL" id="CAACVS010000522">
    <property type="protein sequence ID" value="VEU43123.1"/>
    <property type="molecule type" value="Genomic_DNA"/>
</dbReference>
<evidence type="ECO:0000256" key="1">
    <source>
        <dbReference type="SAM" id="MobiDB-lite"/>
    </source>
</evidence>
<feature type="compositionally biased region" description="Polar residues" evidence="1">
    <location>
        <begin position="473"/>
        <end position="484"/>
    </location>
</feature>
<feature type="compositionally biased region" description="Polar residues" evidence="1">
    <location>
        <begin position="175"/>
        <end position="191"/>
    </location>
</feature>
<feature type="region of interest" description="Disordered" evidence="1">
    <location>
        <begin position="383"/>
        <end position="429"/>
    </location>
</feature>
<accession>A0A448ZM92</accession>
<evidence type="ECO:0000313" key="4">
    <source>
        <dbReference type="Proteomes" id="UP000291116"/>
    </source>
</evidence>
<reference evidence="3 4" key="1">
    <citation type="submission" date="2019-01" db="EMBL/GenBank/DDBJ databases">
        <authorList>
            <person name="Ferrante I. M."/>
        </authorList>
    </citation>
    <scope>NUCLEOTIDE SEQUENCE [LARGE SCALE GENOMIC DNA]</scope>
    <source>
        <strain evidence="3 4">B856</strain>
    </source>
</reference>
<dbReference type="AlphaFoldDB" id="A0A448ZM92"/>
<feature type="compositionally biased region" description="Low complexity" evidence="1">
    <location>
        <begin position="509"/>
        <end position="524"/>
    </location>
</feature>
<feature type="compositionally biased region" description="Polar residues" evidence="1">
    <location>
        <begin position="130"/>
        <end position="151"/>
    </location>
</feature>
<feature type="compositionally biased region" description="Low complexity" evidence="1">
    <location>
        <begin position="65"/>
        <end position="86"/>
    </location>
</feature>
<proteinExistence type="predicted"/>
<name>A0A448ZM92_9STRA</name>
<dbReference type="PROSITE" id="PS50076">
    <property type="entry name" value="DNAJ_2"/>
    <property type="match status" value="1"/>
</dbReference>
<sequence>MPGSNLNSSRSTGGAAAILSRKRLPASGAGEESNGVRTTNNESRTTTIGRGDGNSIRDANTGIENNNSSSARSSTSASTNSNNGSTRKMRRGSFRRTLMLQRNKRSNNGSSSSHSKREGNAVDGGATPATAVTNQLPVSKRNSTYHDQSSAPVPLKGSVGASVAFALEERETGACSPTLTSSNVTTPVRGSQQRHERLPRGHIETIRKHYGSNREGVLDIYEDVLKISPDASDREIRIAYFRRGREILGDNASSIKINKKNQKAIKQLDPAIKSRFQAVSMAYEILSTPAWKEAYRKQGGILNTPGARASPLVPKVVVEQDGVGLSHPRITVGKKKQQEQEPFDPFVSYPLASRASFWENTNANTGNPSAMFPTTFSSDPVLPAPSTASRSPKRLVGALRKSKFLGNSGDVDNSNSSRSRRQRPSSASVRWKDHVEELIFVNHPDEHGSSDEESSEEADYYSSDDENLRGDDSTGNDAGNSRASSRPALPVAVDLYSEPADPGYNAQENNSNNSLSYSSRGSGSTRRRKKNKARIVIDSEELESHLKLMDSEAEKHFVQDFWDNFEESMDGILTLVDSIGGGGGAAADISKASNSNSNSNSTNKTKKEKYDPYFWLPSQPPSDADQKQLTRNRREDHTLCEGTTIEQSMSHDSTIISIKSSTEDGDDVIKRTNTLPNPRSSSSSTILNTVEVSSLTLDSKHRQPTVMTPNDKDASPYDMILGSWPFQSSKAEGKEAKMRVQTQQATTSPAPKLALVDHSLDQESLASVASTIFSTSQRAQKSLFRPISPTPPEATELANSDFVTTEPLSDENFELESRISEIESIDLAELENPFRREKKDPSSSDKSGIQKVASTDSSDSSGCKGFKNKKINLFRLSRMNRIRGSNSIEKEAKSSREKTKTKSRKNASTRASIFSKSSAEEDVFEGVEDISSVEQEQQFSMHEKWDSLRVENISIKGSASHVSDLSESVYSSSQKGTEDEVEEESVQLKTKNIIKPFPIPTNESPATVTLSPSITTSSVMSESTKKSLVNSTTARSEGSTAGFSSYESTTTTRDGTNSVNSLELENSGVETTGFFDYFAAYATAVMTECANLAAASGAAEYQQEFMTIFSGGASVNNAELRHQTSRDVPSEHTRSTL</sequence>
<feature type="compositionally biased region" description="Basic and acidic residues" evidence="1">
    <location>
        <begin position="441"/>
        <end position="450"/>
    </location>
</feature>
<feature type="domain" description="J" evidence="2">
    <location>
        <begin position="220"/>
        <end position="299"/>
    </location>
</feature>
<dbReference type="Gene3D" id="1.10.287.110">
    <property type="entry name" value="DnaJ domain"/>
    <property type="match status" value="1"/>
</dbReference>
<feature type="compositionally biased region" description="Polar residues" evidence="1">
    <location>
        <begin position="671"/>
        <end position="687"/>
    </location>
</feature>
<feature type="compositionally biased region" description="Basic and acidic residues" evidence="1">
    <location>
        <begin position="832"/>
        <end position="843"/>
    </location>
</feature>
<feature type="compositionally biased region" description="Acidic residues" evidence="1">
    <location>
        <begin position="451"/>
        <end position="465"/>
    </location>
</feature>
<gene>
    <name evidence="3" type="ORF">PSNMU_V1.4_AUG-EV-PASAV3_0101300</name>
</gene>
<organism evidence="3 4">
    <name type="scientific">Pseudo-nitzschia multistriata</name>
    <dbReference type="NCBI Taxonomy" id="183589"/>
    <lineage>
        <taxon>Eukaryota</taxon>
        <taxon>Sar</taxon>
        <taxon>Stramenopiles</taxon>
        <taxon>Ochrophyta</taxon>
        <taxon>Bacillariophyta</taxon>
        <taxon>Bacillariophyceae</taxon>
        <taxon>Bacillariophycidae</taxon>
        <taxon>Bacillariales</taxon>
        <taxon>Bacillariaceae</taxon>
        <taxon>Pseudo-nitzschia</taxon>
    </lineage>
</organism>
<feature type="region of interest" description="Disordered" evidence="1">
    <location>
        <begin position="583"/>
        <end position="612"/>
    </location>
</feature>
<feature type="region of interest" description="Disordered" evidence="1">
    <location>
        <begin position="174"/>
        <end position="197"/>
    </location>
</feature>
<feature type="compositionally biased region" description="Low complexity" evidence="1">
    <location>
        <begin position="586"/>
        <end position="603"/>
    </location>
</feature>
<feature type="compositionally biased region" description="Polar residues" evidence="1">
    <location>
        <begin position="1"/>
        <end position="12"/>
    </location>
</feature>
<dbReference type="InterPro" id="IPR036869">
    <property type="entry name" value="J_dom_sf"/>
</dbReference>
<feature type="compositionally biased region" description="Polar residues" evidence="1">
    <location>
        <begin position="844"/>
        <end position="861"/>
    </location>
</feature>
<feature type="compositionally biased region" description="Basic and acidic residues" evidence="1">
    <location>
        <begin position="888"/>
        <end position="900"/>
    </location>
</feature>
<dbReference type="InterPro" id="IPR001623">
    <property type="entry name" value="DnaJ_domain"/>
</dbReference>
<feature type="region of interest" description="Disordered" evidence="1">
    <location>
        <begin position="441"/>
        <end position="532"/>
    </location>
</feature>
<protein>
    <recommendedName>
        <fullName evidence="2">J domain-containing protein</fullName>
    </recommendedName>
</protein>
<feature type="compositionally biased region" description="Polar residues" evidence="1">
    <location>
        <begin position="35"/>
        <end position="48"/>
    </location>
</feature>
<dbReference type="SUPFAM" id="SSF46565">
    <property type="entry name" value="Chaperone J-domain"/>
    <property type="match status" value="1"/>
</dbReference>
<evidence type="ECO:0000313" key="3">
    <source>
        <dbReference type="EMBL" id="VEU43123.1"/>
    </source>
</evidence>
<feature type="region of interest" description="Disordered" evidence="1">
    <location>
        <begin position="1021"/>
        <end position="1059"/>
    </location>
</feature>
<feature type="region of interest" description="Disordered" evidence="1">
    <location>
        <begin position="1"/>
        <end position="154"/>
    </location>
</feature>
<dbReference type="OrthoDB" id="49682at2759"/>
<keyword evidence="4" id="KW-1185">Reference proteome</keyword>
<dbReference type="CDD" id="cd06257">
    <property type="entry name" value="DnaJ"/>
    <property type="match status" value="1"/>
</dbReference>
<feature type="region of interest" description="Disordered" evidence="1">
    <location>
        <begin position="831"/>
        <end position="863"/>
    </location>
</feature>
<evidence type="ECO:0000259" key="2">
    <source>
        <dbReference type="PROSITE" id="PS50076"/>
    </source>
</evidence>